<reference evidence="2 3" key="1">
    <citation type="submission" date="2016-10" db="EMBL/GenBank/DDBJ databases">
        <authorList>
            <person name="de Groot N.N."/>
        </authorList>
    </citation>
    <scope>NUCLEOTIDE SEQUENCE [LARGE SCALE GENOMIC DNA]</scope>
    <source>
        <strain evidence="2 3">DSM 26424</strain>
    </source>
</reference>
<accession>A0A1G8LKE9</accession>
<keyword evidence="1" id="KW-0175">Coiled coil</keyword>
<dbReference type="Proteomes" id="UP000199093">
    <property type="component" value="Unassembled WGS sequence"/>
</dbReference>
<organism evidence="2 3">
    <name type="scientific">Salipiger marinus</name>
    <dbReference type="NCBI Taxonomy" id="555512"/>
    <lineage>
        <taxon>Bacteria</taxon>
        <taxon>Pseudomonadati</taxon>
        <taxon>Pseudomonadota</taxon>
        <taxon>Alphaproteobacteria</taxon>
        <taxon>Rhodobacterales</taxon>
        <taxon>Roseobacteraceae</taxon>
        <taxon>Salipiger</taxon>
    </lineage>
</organism>
<dbReference type="AlphaFoldDB" id="A0A1G8LKE9"/>
<feature type="coiled-coil region" evidence="1">
    <location>
        <begin position="18"/>
        <end position="52"/>
    </location>
</feature>
<dbReference type="STRING" id="555512.SAMN04487993_1006215"/>
<dbReference type="RefSeq" id="WP_089845990.1">
    <property type="nucleotide sequence ID" value="NZ_FNEJ01000006.1"/>
</dbReference>
<evidence type="ECO:0000313" key="3">
    <source>
        <dbReference type="Proteomes" id="UP000199093"/>
    </source>
</evidence>
<evidence type="ECO:0000313" key="2">
    <source>
        <dbReference type="EMBL" id="SDI56138.1"/>
    </source>
</evidence>
<protein>
    <submittedName>
        <fullName evidence="2">Uncharacterized protein</fullName>
    </submittedName>
</protein>
<keyword evidence="3" id="KW-1185">Reference proteome</keyword>
<dbReference type="EMBL" id="FNEJ01000006">
    <property type="protein sequence ID" value="SDI56138.1"/>
    <property type="molecule type" value="Genomic_DNA"/>
</dbReference>
<gene>
    <name evidence="2" type="ORF">SAMN04487993_1006215</name>
</gene>
<name>A0A1G8LKE9_9RHOB</name>
<sequence length="61" mass="7340">MNIWPFRRPPHPEEDERIRRAAAGIAAQERQLAELRLKRESLEREISNALDEITRRPKERH</sequence>
<evidence type="ECO:0000256" key="1">
    <source>
        <dbReference type="SAM" id="Coils"/>
    </source>
</evidence>
<proteinExistence type="predicted"/>